<keyword evidence="2" id="KW-1185">Reference proteome</keyword>
<dbReference type="Proteomes" id="UP000219621">
    <property type="component" value="Unassembled WGS sequence"/>
</dbReference>
<sequence length="91" mass="10053">MRTTVVTDQEAASQLGTLVDRVAAGEDVVIRKDGKAVRLVAVPDPVDVKSRPDRRPGQYKGRVWMAPDFDETPEWLIDAFEGRGDDGDVSR</sequence>
<dbReference type="EMBL" id="OCNJ01000003">
    <property type="protein sequence ID" value="SOD94011.1"/>
    <property type="molecule type" value="Genomic_DNA"/>
</dbReference>
<protein>
    <submittedName>
        <fullName evidence="1">Antitoxin component of toxin-antitoxin stability system, DNA-binding transcriptional repressor</fullName>
    </submittedName>
</protein>
<dbReference type="OrthoDB" id="9800503at2"/>
<evidence type="ECO:0000313" key="1">
    <source>
        <dbReference type="EMBL" id="SOD94011.1"/>
    </source>
</evidence>
<dbReference type="RefSeq" id="WP_097278705.1">
    <property type="nucleotide sequence ID" value="NZ_OCNJ01000003.1"/>
</dbReference>
<gene>
    <name evidence="1" type="ORF">SAMN05421508_103310</name>
</gene>
<proteinExistence type="predicted"/>
<dbReference type="GO" id="GO:0003677">
    <property type="term" value="F:DNA binding"/>
    <property type="evidence" value="ECO:0007669"/>
    <property type="project" value="UniProtKB-KW"/>
</dbReference>
<reference evidence="1 2" key="1">
    <citation type="submission" date="2017-09" db="EMBL/GenBank/DDBJ databases">
        <authorList>
            <person name="Ehlers B."/>
            <person name="Leendertz F.H."/>
        </authorList>
    </citation>
    <scope>NUCLEOTIDE SEQUENCE [LARGE SCALE GENOMIC DNA]</scope>
    <source>
        <strain evidence="1 2">USBA 140</strain>
    </source>
</reference>
<accession>A0A286GER3</accession>
<organism evidence="1 2">
    <name type="scientific">Caenispirillum bisanense</name>
    <dbReference type="NCBI Taxonomy" id="414052"/>
    <lineage>
        <taxon>Bacteria</taxon>
        <taxon>Pseudomonadati</taxon>
        <taxon>Pseudomonadota</taxon>
        <taxon>Alphaproteobacteria</taxon>
        <taxon>Rhodospirillales</taxon>
        <taxon>Novispirillaceae</taxon>
        <taxon>Caenispirillum</taxon>
    </lineage>
</organism>
<keyword evidence="1" id="KW-0238">DNA-binding</keyword>
<dbReference type="AlphaFoldDB" id="A0A286GER3"/>
<evidence type="ECO:0000313" key="2">
    <source>
        <dbReference type="Proteomes" id="UP000219621"/>
    </source>
</evidence>
<name>A0A286GER3_9PROT</name>